<dbReference type="Pfam" id="PF01490">
    <property type="entry name" value="Aa_trans"/>
    <property type="match status" value="1"/>
</dbReference>
<keyword evidence="10" id="KW-1185">Reference proteome</keyword>
<evidence type="ECO:0000256" key="7">
    <source>
        <dbReference type="SAM" id="Phobius"/>
    </source>
</evidence>
<feature type="transmembrane region" description="Helical" evidence="7">
    <location>
        <begin position="87"/>
        <end position="109"/>
    </location>
</feature>
<feature type="transmembrane region" description="Helical" evidence="7">
    <location>
        <begin position="158"/>
        <end position="177"/>
    </location>
</feature>
<dbReference type="AlphaFoldDB" id="A0A9W4XGS4"/>
<protein>
    <recommendedName>
        <fullName evidence="8">Amino acid transporter transmembrane domain-containing protein</fullName>
    </recommendedName>
</protein>
<feature type="compositionally biased region" description="Basic and acidic residues" evidence="6">
    <location>
        <begin position="24"/>
        <end position="43"/>
    </location>
</feature>
<organism evidence="9 10">
    <name type="scientific">Periconia digitata</name>
    <dbReference type="NCBI Taxonomy" id="1303443"/>
    <lineage>
        <taxon>Eukaryota</taxon>
        <taxon>Fungi</taxon>
        <taxon>Dikarya</taxon>
        <taxon>Ascomycota</taxon>
        <taxon>Pezizomycotina</taxon>
        <taxon>Dothideomycetes</taxon>
        <taxon>Pleosporomycetidae</taxon>
        <taxon>Pleosporales</taxon>
        <taxon>Massarineae</taxon>
        <taxon>Periconiaceae</taxon>
        <taxon>Periconia</taxon>
    </lineage>
</organism>
<evidence type="ECO:0000256" key="1">
    <source>
        <dbReference type="ARBA" id="ARBA00004141"/>
    </source>
</evidence>
<dbReference type="GO" id="GO:0016020">
    <property type="term" value="C:membrane"/>
    <property type="evidence" value="ECO:0007669"/>
    <property type="project" value="UniProtKB-SubCell"/>
</dbReference>
<accession>A0A9W4XGS4</accession>
<dbReference type="Proteomes" id="UP001152607">
    <property type="component" value="Unassembled WGS sequence"/>
</dbReference>
<comment type="similarity">
    <text evidence="2">Belongs to the amino acid/polyamine transporter 2 family.</text>
</comment>
<dbReference type="OrthoDB" id="294730at2759"/>
<evidence type="ECO:0000256" key="3">
    <source>
        <dbReference type="ARBA" id="ARBA00022692"/>
    </source>
</evidence>
<proteinExistence type="inferred from homology"/>
<feature type="transmembrane region" description="Helical" evidence="7">
    <location>
        <begin position="222"/>
        <end position="243"/>
    </location>
</feature>
<dbReference type="EMBL" id="CAOQHR010000001">
    <property type="protein sequence ID" value="CAI6251364.1"/>
    <property type="molecule type" value="Genomic_DNA"/>
</dbReference>
<keyword evidence="5 7" id="KW-0472">Membrane</keyword>
<evidence type="ECO:0000259" key="8">
    <source>
        <dbReference type="Pfam" id="PF01490"/>
    </source>
</evidence>
<feature type="region of interest" description="Disordered" evidence="6">
    <location>
        <begin position="1"/>
        <end position="62"/>
    </location>
</feature>
<evidence type="ECO:0000256" key="6">
    <source>
        <dbReference type="SAM" id="MobiDB-lite"/>
    </source>
</evidence>
<gene>
    <name evidence="9" type="ORF">PDIGIT_LOCUS983</name>
</gene>
<dbReference type="GO" id="GO:0015179">
    <property type="term" value="F:L-amino acid transmembrane transporter activity"/>
    <property type="evidence" value="ECO:0007669"/>
    <property type="project" value="TreeGrafter"/>
</dbReference>
<feature type="transmembrane region" description="Helical" evidence="7">
    <location>
        <begin position="189"/>
        <end position="210"/>
    </location>
</feature>
<comment type="caution">
    <text evidence="9">The sequence shown here is derived from an EMBL/GenBank/DDBJ whole genome shotgun (WGS) entry which is preliminary data.</text>
</comment>
<comment type="subcellular location">
    <subcellularLocation>
        <location evidence="1">Membrane</location>
        <topology evidence="1">Multi-pass membrane protein</topology>
    </subcellularLocation>
</comment>
<name>A0A9W4XGS4_9PLEO</name>
<dbReference type="PANTHER" id="PTHR22950:SF20">
    <property type="entry name" value="AMINO ACID TRANSPORTER (EUROFUNG)"/>
    <property type="match status" value="1"/>
</dbReference>
<evidence type="ECO:0000313" key="10">
    <source>
        <dbReference type="Proteomes" id="UP001152607"/>
    </source>
</evidence>
<dbReference type="InterPro" id="IPR013057">
    <property type="entry name" value="AA_transpt_TM"/>
</dbReference>
<evidence type="ECO:0000256" key="5">
    <source>
        <dbReference type="ARBA" id="ARBA00023136"/>
    </source>
</evidence>
<sequence>MALDTHHNPANSPSSNPIPTTMAHEYRDAEKGSLNGPDHDRTKSGVPGAPGHDTDGDETSSVGVGKQIAMESGNAIQYRTCSWQKTAALLFSEYICLAIMSFPWSYSILGLVPGIILTVVIAALVLYTSLICWQFCIKHPDIRDVCDLGQMIFYNHRWAFWATAVMFILNNTFIQGLHCLVGAKYLNTMTGHSMCTIGFSAIVAVISWICSLPRTFDALAKGAALSAIFTFVSVILAAIFAGIESHPTGYPEKGPLQVFAVPASATPSSARSPCPLSSPR</sequence>
<reference evidence="9" key="1">
    <citation type="submission" date="2023-01" db="EMBL/GenBank/DDBJ databases">
        <authorList>
            <person name="Van Ghelder C."/>
            <person name="Rancurel C."/>
        </authorList>
    </citation>
    <scope>NUCLEOTIDE SEQUENCE</scope>
    <source>
        <strain evidence="9">CNCM I-4278</strain>
    </source>
</reference>
<keyword evidence="4 7" id="KW-1133">Transmembrane helix</keyword>
<feature type="domain" description="Amino acid transporter transmembrane" evidence="8">
    <location>
        <begin position="80"/>
        <end position="254"/>
    </location>
</feature>
<dbReference type="PANTHER" id="PTHR22950">
    <property type="entry name" value="AMINO ACID TRANSPORTER"/>
    <property type="match status" value="1"/>
</dbReference>
<feature type="compositionally biased region" description="Low complexity" evidence="6">
    <location>
        <begin position="8"/>
        <end position="17"/>
    </location>
</feature>
<evidence type="ECO:0000313" key="9">
    <source>
        <dbReference type="EMBL" id="CAI6251364.1"/>
    </source>
</evidence>
<keyword evidence="3 7" id="KW-0812">Transmembrane</keyword>
<evidence type="ECO:0000256" key="4">
    <source>
        <dbReference type="ARBA" id="ARBA00022989"/>
    </source>
</evidence>
<evidence type="ECO:0000256" key="2">
    <source>
        <dbReference type="ARBA" id="ARBA00008066"/>
    </source>
</evidence>
<feature type="transmembrane region" description="Helical" evidence="7">
    <location>
        <begin position="115"/>
        <end position="137"/>
    </location>
</feature>